<evidence type="ECO:0000256" key="1">
    <source>
        <dbReference type="SAM" id="Phobius"/>
    </source>
</evidence>
<evidence type="ECO:0000259" key="2">
    <source>
        <dbReference type="Pfam" id="PF12697"/>
    </source>
</evidence>
<reference evidence="3" key="1">
    <citation type="submission" date="2021-02" db="EMBL/GenBank/DDBJ databases">
        <title>The CRISPR/cas machinery reduction and long-range gene transfer in the hot spring cyanobacterium Synechococcus.</title>
        <authorList>
            <person name="Dvorak P."/>
            <person name="Jahodarova E."/>
            <person name="Hasler P."/>
            <person name="Poulickova A."/>
        </authorList>
    </citation>
    <scope>NUCLEOTIDE SEQUENCE</scope>
    <source>
        <strain evidence="3">Rupite</strain>
    </source>
</reference>
<keyword evidence="1" id="KW-0812">Transmembrane</keyword>
<name>A0ABT0CEG4_THEVL</name>
<dbReference type="Proteomes" id="UP000830835">
    <property type="component" value="Unassembled WGS sequence"/>
</dbReference>
<keyword evidence="4" id="KW-1185">Reference proteome</keyword>
<comment type="caution">
    <text evidence="3">The sequence shown here is derived from an EMBL/GenBank/DDBJ whole genome shotgun (WGS) entry which is preliminary data.</text>
</comment>
<dbReference type="Gene3D" id="3.40.50.1820">
    <property type="entry name" value="alpha/beta hydrolase"/>
    <property type="match status" value="1"/>
</dbReference>
<sequence>MKELSQVLKTGLWATVAGVSALAILNAWISAQTQPLASVLPGEAKPFFWRGHRLFYRVTGVGEPLLLLHGIGAGSSSYEFRAIMGELGQRYQVYALDLLGWGNSERPDLEYTGSLYAQLIGDFVEQVIGRPTHAIANSLSAGFVLRSARLQPHHWQKLLLIAPLGDNSLIPESIGIPLAQVAYGLLSLPVLGLALYNGITAPWSVRLFTEQSLFSPDYALDAAVVDYYYQAAHQAGAQFAPRSFLTGKLNLPIQEDFQGVSKPMALVWGERNRLTTPEQAERYRVLRPDVPIYRLPGAAFPHIEAPEAFLSVALNFLAEPDLALPG</sequence>
<keyword evidence="3" id="KW-0378">Hydrolase</keyword>
<dbReference type="EMBL" id="JAFIRA010000049">
    <property type="protein sequence ID" value="MCJ2544173.1"/>
    <property type="molecule type" value="Genomic_DNA"/>
</dbReference>
<accession>A0ABT0CEG4</accession>
<protein>
    <submittedName>
        <fullName evidence="3">Alpha/beta fold hydrolase</fullName>
    </submittedName>
</protein>
<organism evidence="3 4">
    <name type="scientific">Thermostichus vulcanus str. 'Rupite'</name>
    <dbReference type="NCBI Taxonomy" id="2813851"/>
    <lineage>
        <taxon>Bacteria</taxon>
        <taxon>Bacillati</taxon>
        <taxon>Cyanobacteriota</taxon>
        <taxon>Cyanophyceae</taxon>
        <taxon>Thermostichales</taxon>
        <taxon>Thermostichaceae</taxon>
        <taxon>Thermostichus</taxon>
    </lineage>
</organism>
<dbReference type="InterPro" id="IPR000073">
    <property type="entry name" value="AB_hydrolase_1"/>
</dbReference>
<keyword evidence="1" id="KW-0472">Membrane</keyword>
<dbReference type="GO" id="GO:0016787">
    <property type="term" value="F:hydrolase activity"/>
    <property type="evidence" value="ECO:0007669"/>
    <property type="project" value="UniProtKB-KW"/>
</dbReference>
<dbReference type="PANTHER" id="PTHR46438:SF2">
    <property type="entry name" value="ALPHA_BETA-HYDROLASES SUPERFAMILY PROTEIN"/>
    <property type="match status" value="1"/>
</dbReference>
<dbReference type="RefSeq" id="WP_244352462.1">
    <property type="nucleotide sequence ID" value="NZ_JAFIRA010000049.1"/>
</dbReference>
<keyword evidence="1" id="KW-1133">Transmembrane helix</keyword>
<feature type="domain" description="AB hydrolase-1" evidence="2">
    <location>
        <begin position="65"/>
        <end position="310"/>
    </location>
</feature>
<dbReference type="Pfam" id="PF12697">
    <property type="entry name" value="Abhydrolase_6"/>
    <property type="match status" value="1"/>
</dbReference>
<dbReference type="PANTHER" id="PTHR46438">
    <property type="entry name" value="ALPHA/BETA-HYDROLASES SUPERFAMILY PROTEIN"/>
    <property type="match status" value="1"/>
</dbReference>
<evidence type="ECO:0000313" key="3">
    <source>
        <dbReference type="EMBL" id="MCJ2544173.1"/>
    </source>
</evidence>
<dbReference type="InterPro" id="IPR029058">
    <property type="entry name" value="AB_hydrolase_fold"/>
</dbReference>
<evidence type="ECO:0000313" key="4">
    <source>
        <dbReference type="Proteomes" id="UP000830835"/>
    </source>
</evidence>
<dbReference type="SUPFAM" id="SSF53474">
    <property type="entry name" value="alpha/beta-Hydrolases"/>
    <property type="match status" value="1"/>
</dbReference>
<feature type="transmembrane region" description="Helical" evidence="1">
    <location>
        <begin position="12"/>
        <end position="31"/>
    </location>
</feature>
<gene>
    <name evidence="3" type="ORF">JX360_14890</name>
</gene>
<proteinExistence type="predicted"/>